<evidence type="ECO:0000256" key="2">
    <source>
        <dbReference type="ARBA" id="ARBA00022801"/>
    </source>
</evidence>
<name>A0A3N1CPL1_9ACTN</name>
<evidence type="ECO:0000313" key="6">
    <source>
        <dbReference type="Proteomes" id="UP000272400"/>
    </source>
</evidence>
<accession>A0A3N1CPL1</accession>
<protein>
    <submittedName>
        <fullName evidence="5">N-carbamoyl-L-amino-acid hydrolase</fullName>
    </submittedName>
</protein>
<dbReference type="Pfam" id="PF01546">
    <property type="entry name" value="Peptidase_M20"/>
    <property type="match status" value="1"/>
</dbReference>
<dbReference type="OrthoDB" id="9808195at2"/>
<proteinExistence type="inferred from homology"/>
<dbReference type="Proteomes" id="UP000272400">
    <property type="component" value="Unassembled WGS sequence"/>
</dbReference>
<feature type="binding site" evidence="4">
    <location>
        <position position="270"/>
    </location>
    <ligand>
        <name>allantoate</name>
        <dbReference type="ChEBI" id="CHEBI:17536"/>
    </ligand>
</feature>
<evidence type="ECO:0000256" key="3">
    <source>
        <dbReference type="PIRSR" id="PIRSR001235-1"/>
    </source>
</evidence>
<gene>
    <name evidence="5" type="ORF">EDD29_0752</name>
</gene>
<keyword evidence="2 5" id="KW-0378">Hydrolase</keyword>
<dbReference type="InterPro" id="IPR002933">
    <property type="entry name" value="Peptidase_M20"/>
</dbReference>
<feature type="binding site" evidence="3">
    <location>
        <position position="86"/>
    </location>
    <ligand>
        <name>Zn(2+)</name>
        <dbReference type="ChEBI" id="CHEBI:29105"/>
        <label>1</label>
    </ligand>
</feature>
<dbReference type="InterPro" id="IPR010158">
    <property type="entry name" value="Amidase_Cbmase"/>
</dbReference>
<dbReference type="Gene3D" id="3.40.630.10">
    <property type="entry name" value="Zn peptidases"/>
    <property type="match status" value="1"/>
</dbReference>
<dbReference type="RefSeq" id="WP_123662282.1">
    <property type="nucleotide sequence ID" value="NZ_RJKE01000001.1"/>
</dbReference>
<dbReference type="InterPro" id="IPR036264">
    <property type="entry name" value="Bact_exopeptidase_dim_dom"/>
</dbReference>
<dbReference type="GO" id="GO:0046872">
    <property type="term" value="F:metal ion binding"/>
    <property type="evidence" value="ECO:0007669"/>
    <property type="project" value="UniProtKB-KW"/>
</dbReference>
<feature type="binding site" evidence="4">
    <location>
        <position position="283"/>
    </location>
    <ligand>
        <name>allantoate</name>
        <dbReference type="ChEBI" id="CHEBI:17536"/>
    </ligand>
</feature>
<evidence type="ECO:0000313" key="5">
    <source>
        <dbReference type="EMBL" id="ROO83257.1"/>
    </source>
</evidence>
<dbReference type="SUPFAM" id="SSF53187">
    <property type="entry name" value="Zn-dependent exopeptidases"/>
    <property type="match status" value="1"/>
</dbReference>
<reference evidence="5 6" key="1">
    <citation type="submission" date="2018-11" db="EMBL/GenBank/DDBJ databases">
        <title>Sequencing the genomes of 1000 actinobacteria strains.</title>
        <authorList>
            <person name="Klenk H.-P."/>
        </authorList>
    </citation>
    <scope>NUCLEOTIDE SEQUENCE [LARGE SCALE GENOMIC DNA]</scope>
    <source>
        <strain evidence="5 6">DSM 44254</strain>
    </source>
</reference>
<feature type="binding site" evidence="3">
    <location>
        <position position="86"/>
    </location>
    <ligand>
        <name>Zn(2+)</name>
        <dbReference type="ChEBI" id="CHEBI:29105"/>
        <label>2</label>
    </ligand>
</feature>
<dbReference type="PANTHER" id="PTHR32494:SF5">
    <property type="entry name" value="ALLANTOATE AMIDOHYDROLASE"/>
    <property type="match status" value="1"/>
</dbReference>
<dbReference type="NCBIfam" id="NF006770">
    <property type="entry name" value="PRK09290.1-4"/>
    <property type="match status" value="1"/>
</dbReference>
<sequence>MATFAELWESLLPIGRDDGTGGYFRQSWTEPELRCRAWFTDQAERRGMAVERDGNGNLFAWWAEGKGQAVLTGSHFDSVPGGGAYDGPLGIVSAFAAVDVLRAEGFRPGHPIGVAAFVEEEGARFGVSCLGSRLLAGEIDPDRAAGLTDAEGTTFAEAVSGDLGPEPPEDYRIGRDDDLLGRIGSFVELHVEQGRALDVPVGVAGAIWPHGRWRMDFAGRGDHAGSTRLEDRHDPMQPFAHAVIAAREAAERHGARATVGRVRALPGGTNVIASQVTAWLDARGPGDEVVRATVAEIRERVSLAAAFHGVDFGLSAESYTSLVDFDADLRKRIVAALGGAPVLPTAAGHDAGILAARLPTAMLFVRNPTGVSHAPEEHATEADCLAGVAALAAVLRDLAAP</sequence>
<dbReference type="AlphaFoldDB" id="A0A3N1CPL1"/>
<feature type="binding site" evidence="3">
    <location>
        <position position="190"/>
    </location>
    <ligand>
        <name>Zn(2+)</name>
        <dbReference type="ChEBI" id="CHEBI:29105"/>
        <label>1</label>
    </ligand>
</feature>
<evidence type="ECO:0000256" key="4">
    <source>
        <dbReference type="PIRSR" id="PIRSR001235-2"/>
    </source>
</evidence>
<comment type="caution">
    <text evidence="5">The sequence shown here is derived from an EMBL/GenBank/DDBJ whole genome shotgun (WGS) entry which is preliminary data.</text>
</comment>
<dbReference type="GO" id="GO:0016813">
    <property type="term" value="F:hydrolase activity, acting on carbon-nitrogen (but not peptide) bonds, in linear amidines"/>
    <property type="evidence" value="ECO:0007669"/>
    <property type="project" value="InterPro"/>
</dbReference>
<feature type="binding site" evidence="4">
    <location>
        <position position="212"/>
    </location>
    <ligand>
        <name>allantoate</name>
        <dbReference type="ChEBI" id="CHEBI:17536"/>
    </ligand>
</feature>
<comment type="similarity">
    <text evidence="1">Belongs to the peptidase M20 family.</text>
</comment>
<keyword evidence="6" id="KW-1185">Reference proteome</keyword>
<dbReference type="EMBL" id="RJKE01000001">
    <property type="protein sequence ID" value="ROO83257.1"/>
    <property type="molecule type" value="Genomic_DNA"/>
</dbReference>
<dbReference type="Gene3D" id="3.30.70.360">
    <property type="match status" value="1"/>
</dbReference>
<dbReference type="NCBIfam" id="TIGR01879">
    <property type="entry name" value="hydantase"/>
    <property type="match status" value="1"/>
</dbReference>
<comment type="cofactor">
    <cofactor evidence="3">
        <name>Zn(2+)</name>
        <dbReference type="ChEBI" id="CHEBI:29105"/>
    </cofactor>
    <text evidence="3">Binds 2 Zn(2+) ions per subunit.</text>
</comment>
<feature type="binding site" evidence="3">
    <location>
        <position position="373"/>
    </location>
    <ligand>
        <name>Zn(2+)</name>
        <dbReference type="ChEBI" id="CHEBI:29105"/>
        <label>2</label>
    </ligand>
</feature>
<dbReference type="PIRSF" id="PIRSF001235">
    <property type="entry name" value="Amidase_carbamoylase"/>
    <property type="match status" value="1"/>
</dbReference>
<dbReference type="PANTHER" id="PTHR32494">
    <property type="entry name" value="ALLANTOATE DEIMINASE-RELATED"/>
    <property type="match status" value="1"/>
</dbReference>
<dbReference type="SUPFAM" id="SSF55031">
    <property type="entry name" value="Bacterial exopeptidase dimerisation domain"/>
    <property type="match status" value="1"/>
</dbReference>
<keyword evidence="3" id="KW-0479">Metal-binding</keyword>
<organism evidence="5 6">
    <name type="scientific">Actinocorallia herbida</name>
    <dbReference type="NCBI Taxonomy" id="58109"/>
    <lineage>
        <taxon>Bacteria</taxon>
        <taxon>Bacillati</taxon>
        <taxon>Actinomycetota</taxon>
        <taxon>Actinomycetes</taxon>
        <taxon>Streptosporangiales</taxon>
        <taxon>Thermomonosporaceae</taxon>
        <taxon>Actinocorallia</taxon>
    </lineage>
</organism>
<feature type="binding site" evidence="3">
    <location>
        <position position="121"/>
    </location>
    <ligand>
        <name>Zn(2+)</name>
        <dbReference type="ChEBI" id="CHEBI:29105"/>
        <label>2</label>
    </ligand>
</feature>
<keyword evidence="3" id="KW-0862">Zinc</keyword>
<feature type="binding site" evidence="3">
    <location>
        <position position="75"/>
    </location>
    <ligand>
        <name>Zn(2+)</name>
        <dbReference type="ChEBI" id="CHEBI:29105"/>
        <label>1</label>
    </ligand>
</feature>
<evidence type="ECO:0000256" key="1">
    <source>
        <dbReference type="ARBA" id="ARBA00006153"/>
    </source>
</evidence>